<accession>A0A9P0HMF2</accession>
<evidence type="ECO:0000313" key="1">
    <source>
        <dbReference type="EMBL" id="CAH1404701.1"/>
    </source>
</evidence>
<protein>
    <submittedName>
        <fullName evidence="1">Uncharacterized protein</fullName>
    </submittedName>
</protein>
<gene>
    <name evidence="1" type="ORF">NEZAVI_LOCUS13062</name>
</gene>
<dbReference type="EMBL" id="OV725082">
    <property type="protein sequence ID" value="CAH1404701.1"/>
    <property type="molecule type" value="Genomic_DNA"/>
</dbReference>
<keyword evidence="2" id="KW-1185">Reference proteome</keyword>
<name>A0A9P0HMF2_NEZVI</name>
<organism evidence="1 2">
    <name type="scientific">Nezara viridula</name>
    <name type="common">Southern green stink bug</name>
    <name type="synonym">Cimex viridulus</name>
    <dbReference type="NCBI Taxonomy" id="85310"/>
    <lineage>
        <taxon>Eukaryota</taxon>
        <taxon>Metazoa</taxon>
        <taxon>Ecdysozoa</taxon>
        <taxon>Arthropoda</taxon>
        <taxon>Hexapoda</taxon>
        <taxon>Insecta</taxon>
        <taxon>Pterygota</taxon>
        <taxon>Neoptera</taxon>
        <taxon>Paraneoptera</taxon>
        <taxon>Hemiptera</taxon>
        <taxon>Heteroptera</taxon>
        <taxon>Panheteroptera</taxon>
        <taxon>Pentatomomorpha</taxon>
        <taxon>Pentatomoidea</taxon>
        <taxon>Pentatomidae</taxon>
        <taxon>Pentatominae</taxon>
        <taxon>Nezara</taxon>
    </lineage>
</organism>
<reference evidence="1" key="1">
    <citation type="submission" date="2022-01" db="EMBL/GenBank/DDBJ databases">
        <authorList>
            <person name="King R."/>
        </authorList>
    </citation>
    <scope>NUCLEOTIDE SEQUENCE</scope>
</reference>
<proteinExistence type="predicted"/>
<dbReference type="Proteomes" id="UP001152798">
    <property type="component" value="Chromosome 6"/>
</dbReference>
<evidence type="ECO:0000313" key="2">
    <source>
        <dbReference type="Proteomes" id="UP001152798"/>
    </source>
</evidence>
<sequence>MKKGCCAHELSVVHPLLETLVHRNPLF</sequence>
<dbReference type="AlphaFoldDB" id="A0A9P0HMF2"/>